<dbReference type="KEGG" id="ali:AZOLI_1248"/>
<dbReference type="HOGENOM" id="CLU_1583196_0_0_5"/>
<accession>G7Z6I2</accession>
<evidence type="ECO:0000313" key="1">
    <source>
        <dbReference type="EMBL" id="CBS86565.1"/>
    </source>
</evidence>
<dbReference type="Proteomes" id="UP000005667">
    <property type="component" value="Chromosome"/>
</dbReference>
<evidence type="ECO:0000313" key="2">
    <source>
        <dbReference type="Proteomes" id="UP000005667"/>
    </source>
</evidence>
<gene>
    <name evidence="1" type="ordered locus">AZOLI_1248</name>
</gene>
<reference evidence="2" key="1">
    <citation type="journal article" date="2011" name="PLoS Genet.">
        <title>Azospirillum genomes reveal transition of bacteria from aquatic to terrestrial environments.</title>
        <authorList>
            <person name="Wisniewski-Dye F."/>
            <person name="Borziak K."/>
            <person name="Khalsa-Moyers G."/>
            <person name="Alexandre G."/>
            <person name="Sukharnikov L.O."/>
            <person name="Wuichet K."/>
            <person name="Hurst G.B."/>
            <person name="McDonald W.H."/>
            <person name="Robertson J.S."/>
            <person name="Barbe V."/>
            <person name="Calteau A."/>
            <person name="Rouy Z."/>
            <person name="Mangenot S."/>
            <person name="Prigent-Combaret C."/>
            <person name="Normand P."/>
            <person name="Boyer M."/>
            <person name="Siguier P."/>
            <person name="Dessaux Y."/>
            <person name="Elmerich C."/>
            <person name="Condemine G."/>
            <person name="Krishnen G."/>
            <person name="Kennedy I."/>
            <person name="Paterson A.H."/>
            <person name="Gonzalez V."/>
            <person name="Mavingui P."/>
            <person name="Zhulin I.B."/>
        </authorList>
    </citation>
    <scope>NUCLEOTIDE SEQUENCE [LARGE SCALE GENOMIC DNA]</scope>
    <source>
        <strain evidence="2">4B</strain>
    </source>
</reference>
<dbReference type="EMBL" id="FQ311868">
    <property type="protein sequence ID" value="CBS86565.1"/>
    <property type="molecule type" value="Genomic_DNA"/>
</dbReference>
<sequence length="168" mass="19402">MQIWMKIYVRFINDERRPRKPSGQMGEYLQPDLKTKSRTTNFTLNSVFTIVHINYSGNGVPNFRFRNRNSWPCIRYIFSELTKFFISFPIPNVPKMPTGGAGALISTYCFVFNKPFLHFQRGKSWNYDEINCASLSKTLARMGLEARGIDIKCGSLAVVKTNIYIHSI</sequence>
<proteinExistence type="predicted"/>
<dbReference type="AlphaFoldDB" id="G7Z6I2"/>
<keyword evidence="2" id="KW-1185">Reference proteome</keyword>
<organism evidence="1 2">
    <name type="scientific">Azospirillum lipoferum (strain 4B)</name>
    <dbReference type="NCBI Taxonomy" id="862719"/>
    <lineage>
        <taxon>Bacteria</taxon>
        <taxon>Pseudomonadati</taxon>
        <taxon>Pseudomonadota</taxon>
        <taxon>Alphaproteobacteria</taxon>
        <taxon>Rhodospirillales</taxon>
        <taxon>Azospirillaceae</taxon>
        <taxon>Azospirillum</taxon>
    </lineage>
</organism>
<protein>
    <submittedName>
        <fullName evidence="1">Uncharacterized protein</fullName>
    </submittedName>
</protein>
<name>G7Z6I2_AZOL4</name>